<dbReference type="SUPFAM" id="SSF55874">
    <property type="entry name" value="ATPase domain of HSP90 chaperone/DNA topoisomerase II/histidine kinase"/>
    <property type="match status" value="1"/>
</dbReference>
<keyword evidence="1" id="KW-0614">Plasmid</keyword>
<keyword evidence="1" id="KW-0547">Nucleotide-binding</keyword>
<organism evidence="1 2">
    <name type="scientific">Deinococcus ficus</name>
    <dbReference type="NCBI Taxonomy" id="317577"/>
    <lineage>
        <taxon>Bacteria</taxon>
        <taxon>Thermotogati</taxon>
        <taxon>Deinococcota</taxon>
        <taxon>Deinococci</taxon>
        <taxon>Deinococcales</taxon>
        <taxon>Deinococcaceae</taxon>
        <taxon>Deinococcus</taxon>
    </lineage>
</organism>
<protein>
    <submittedName>
        <fullName evidence="1">ATP-binding protein</fullName>
    </submittedName>
</protein>
<dbReference type="Proteomes" id="UP000259030">
    <property type="component" value="Plasmid pDFI3"/>
</dbReference>
<geneLocation type="plasmid" evidence="2">
    <name>pdfi3</name>
</geneLocation>
<evidence type="ECO:0000313" key="1">
    <source>
        <dbReference type="EMBL" id="ASN83151.1"/>
    </source>
</evidence>
<reference evidence="1 2" key="1">
    <citation type="submission" date="2017-05" db="EMBL/GenBank/DDBJ databases">
        <title>The complete genome sequence of Deinococcus ficus isolated from the rhizosphere of the Ficus religiosa L. in Taiwan.</title>
        <authorList>
            <person name="Wu K.-M."/>
            <person name="Liao T.-L."/>
            <person name="Liu Y.-M."/>
            <person name="Young C.-C."/>
            <person name="Tsai S.-F."/>
        </authorList>
    </citation>
    <scope>NUCLEOTIDE SEQUENCE [LARGE SCALE GENOMIC DNA]</scope>
    <source>
        <strain evidence="1 2">CC-FR2-10</strain>
        <plasmid evidence="2">pdfi3</plasmid>
    </source>
</reference>
<dbReference type="EMBL" id="CP021084">
    <property type="protein sequence ID" value="ASN83151.1"/>
    <property type="molecule type" value="Genomic_DNA"/>
</dbReference>
<proteinExistence type="predicted"/>
<keyword evidence="2" id="KW-1185">Reference proteome</keyword>
<dbReference type="Gene3D" id="3.30.565.10">
    <property type="entry name" value="Histidine kinase-like ATPase, C-terminal domain"/>
    <property type="match status" value="1"/>
</dbReference>
<keyword evidence="1" id="KW-0067">ATP-binding</keyword>
<dbReference type="AlphaFoldDB" id="A0A221T2R0"/>
<sequence length="572" mass="62115">MSVTPRLSSGLLRQLPTRFFGGLPATIQELLQNALRAGATTVEFTLERHVLRVRDDGRGLHDPQLLMTAGESGWDENVINPAGLGALSVLNPDFASHVRYTSGSWAVELTPEDFASGRPLPVQTAAFTPGFEVAVTLKQVHDLKAMIAQRRGYAPITVRFQGEEIPARVPHGRVIDTPVGPLWFARDASFHDHPTGIWESFPTGASQVYARAAALDPVVRAFVGKHHLCWQIDPACGVRPILPDRTQLIEDQALDRAAQVLSDSILALVTGTYSAELDLGALQLDDKAVDRVKETFTPGVLEAFLHSRGFTRSVLSAPADASVSLYCDTDDNTAWGWRDTWIQVSQPALYAARDPEQAALHHLRTLGVQPALGCADERAPVPEVTASAAQVFFTLNDHWCGMIAAAAVCENLTLQGQPVPFLMTGTVVEGFAGTALVLRGTPEEAERYLRQHLTTLGGLMVMELSHHNPNPDDIGVGEGDLSAADVGAMLLDAFIGHFFPDRAEAQKHVIALQEERARLYAAAQAMTPVVARYPDATYAACLKELRAQISTHDAKIAALTAEHRLDWRPCEP</sequence>
<evidence type="ECO:0000313" key="2">
    <source>
        <dbReference type="Proteomes" id="UP000259030"/>
    </source>
</evidence>
<dbReference type="KEGG" id="dfc:DFI_18290"/>
<dbReference type="InterPro" id="IPR036890">
    <property type="entry name" value="HATPase_C_sf"/>
</dbReference>
<gene>
    <name evidence="1" type="ORF">DFI_18290</name>
</gene>
<name>A0A221T2R0_9DEIO</name>
<accession>A0A221T2R0</accession>
<dbReference type="GO" id="GO:0005524">
    <property type="term" value="F:ATP binding"/>
    <property type="evidence" value="ECO:0007669"/>
    <property type="project" value="UniProtKB-KW"/>
</dbReference>